<reference evidence="3" key="2">
    <citation type="submission" date="2021-07" db="EMBL/GenBank/DDBJ databases">
        <title>Draft genome sequence of carbapenem-resistant Aeromonas spp. in Japan.</title>
        <authorList>
            <person name="Maehana S."/>
            <person name="Suzuki M."/>
            <person name="Kitasato H."/>
        </authorList>
    </citation>
    <scope>NUCLEOTIDE SEQUENCE</scope>
    <source>
        <strain evidence="2">KAM343</strain>
        <strain evidence="3">KAM351</strain>
    </source>
</reference>
<dbReference type="EMBL" id="JAWZVU010000072">
    <property type="protein sequence ID" value="MDX7721287.1"/>
    <property type="molecule type" value="Genomic_DNA"/>
</dbReference>
<dbReference type="EMBL" id="AP021927">
    <property type="protein sequence ID" value="BBQ28548.1"/>
    <property type="molecule type" value="Genomic_DNA"/>
</dbReference>
<evidence type="ECO:0000313" key="4">
    <source>
        <dbReference type="EMBL" id="MDX7721287.1"/>
    </source>
</evidence>
<protein>
    <submittedName>
        <fullName evidence="4">DUF1993 domain-containing protein</fullName>
    </submittedName>
</protein>
<accession>A0A125Y2C6</accession>
<evidence type="ECO:0000313" key="2">
    <source>
        <dbReference type="EMBL" id="GJA41463.1"/>
    </source>
</evidence>
<dbReference type="RefSeq" id="WP_041212145.1">
    <property type="nucleotide sequence ID" value="NZ_AP021927.1"/>
</dbReference>
<dbReference type="EMBL" id="BPNI01000042">
    <property type="protein sequence ID" value="GJA41463.1"/>
    <property type="molecule type" value="Genomic_DNA"/>
</dbReference>
<dbReference type="AlphaFoldDB" id="A0A125Y2C6"/>
<reference evidence="1 5" key="1">
    <citation type="submission" date="2019-12" db="EMBL/GenBank/DDBJ databases">
        <title>complete genome sequences of Aeromonas caviae str. WP2-W18-ESBL-01 isolated from wastewater treatment plant effluent.</title>
        <authorList>
            <person name="Sekizuka T."/>
            <person name="Itokawa K."/>
            <person name="Yatsu K."/>
            <person name="Inamine Y."/>
            <person name="Kuroda M."/>
        </authorList>
    </citation>
    <scope>NUCLEOTIDE SEQUENCE [LARGE SCALE GENOMIC DNA]</scope>
    <source>
        <strain evidence="1 5">WP2-W18-ESBL-01</strain>
    </source>
</reference>
<dbReference type="InterPro" id="IPR034660">
    <property type="entry name" value="DinB/YfiT-like"/>
</dbReference>
<evidence type="ECO:0000313" key="6">
    <source>
        <dbReference type="Proteomes" id="UP000886934"/>
    </source>
</evidence>
<name>A0A125Y2C6_AERCA</name>
<dbReference type="EMBL" id="BPNN01000006">
    <property type="protein sequence ID" value="GJA62103.1"/>
    <property type="molecule type" value="Genomic_DNA"/>
</dbReference>
<dbReference type="InterPro" id="IPR018531">
    <property type="entry name" value="DUF1993"/>
</dbReference>
<evidence type="ECO:0000313" key="5">
    <source>
        <dbReference type="Proteomes" id="UP000515756"/>
    </source>
</evidence>
<dbReference type="PANTHER" id="PTHR36922:SF1">
    <property type="entry name" value="DUF1993 DOMAIN-CONTAINING PROTEIN"/>
    <property type="match status" value="1"/>
</dbReference>
<reference evidence="4" key="3">
    <citation type="submission" date="2023-11" db="EMBL/GenBank/DDBJ databases">
        <title>WGS of Aeromonas in Northern Israel.</title>
        <authorList>
            <person name="Hershko Y."/>
        </authorList>
    </citation>
    <scope>NUCLEOTIDE SEQUENCE</scope>
    <source>
        <strain evidence="4">77416</strain>
    </source>
</reference>
<proteinExistence type="predicted"/>
<dbReference type="PANTHER" id="PTHR36922">
    <property type="entry name" value="BLL2446 PROTEIN"/>
    <property type="match status" value="1"/>
</dbReference>
<dbReference type="Proteomes" id="UP001277183">
    <property type="component" value="Unassembled WGS sequence"/>
</dbReference>
<organism evidence="3 6">
    <name type="scientific">Aeromonas caviae</name>
    <name type="common">Aeromonas punctata</name>
    <dbReference type="NCBI Taxonomy" id="648"/>
    <lineage>
        <taxon>Bacteria</taxon>
        <taxon>Pseudomonadati</taxon>
        <taxon>Pseudomonadota</taxon>
        <taxon>Gammaproteobacteria</taxon>
        <taxon>Aeromonadales</taxon>
        <taxon>Aeromonadaceae</taxon>
        <taxon>Aeromonas</taxon>
    </lineage>
</organism>
<dbReference type="Gene3D" id="1.20.120.450">
    <property type="entry name" value="dinb family like domain"/>
    <property type="match status" value="1"/>
</dbReference>
<dbReference type="Proteomes" id="UP000515756">
    <property type="component" value="Chromosome"/>
</dbReference>
<dbReference type="Proteomes" id="UP000886939">
    <property type="component" value="Unassembled WGS sequence"/>
</dbReference>
<dbReference type="GeneID" id="48824352"/>
<dbReference type="Proteomes" id="UP000886934">
    <property type="component" value="Unassembled WGS sequence"/>
</dbReference>
<gene>
    <name evidence="2" type="ORF">KAM343_22590</name>
    <name evidence="3" type="ORF">KAM351_07140</name>
    <name evidence="4" type="ORF">SJS77_12480</name>
    <name evidence="1" type="ORF">WP2W18E01_01300</name>
</gene>
<dbReference type="Pfam" id="PF09351">
    <property type="entry name" value="DUF1993"/>
    <property type="match status" value="1"/>
</dbReference>
<dbReference type="OrthoDB" id="338237at2"/>
<sequence length="166" mass="18408">MNRDIAAQFIKMLTNLDQCLAKAEAHAEAKKFNVDNFFNERLIVDMLPLSKQVLICCDSARAVVATASLSEPPVLGDDPKTMADLRAHVAKTIAYLQGKLDADFSQYASGHYYPYWAGGKGMDGHSCVHEYGIPNFYFHLTMTYALLRQAGVDLGKRDYLGGLNLQ</sequence>
<evidence type="ECO:0000313" key="1">
    <source>
        <dbReference type="EMBL" id="BBQ28548.1"/>
    </source>
</evidence>
<evidence type="ECO:0000313" key="3">
    <source>
        <dbReference type="EMBL" id="GJA62103.1"/>
    </source>
</evidence>
<dbReference type="KEGG" id="acav:VI35_20250"/>
<dbReference type="SUPFAM" id="SSF109854">
    <property type="entry name" value="DinB/YfiT-like putative metalloenzymes"/>
    <property type="match status" value="1"/>
</dbReference>